<dbReference type="KEGG" id="dwi:6640849"/>
<dbReference type="HOGENOM" id="CLU_125643_0_0_1"/>
<evidence type="ECO:0000313" key="1">
    <source>
        <dbReference type="EMBL" id="EDW74817.1"/>
    </source>
</evidence>
<organism evidence="1 2">
    <name type="scientific">Drosophila willistoni</name>
    <name type="common">Fruit fly</name>
    <dbReference type="NCBI Taxonomy" id="7260"/>
    <lineage>
        <taxon>Eukaryota</taxon>
        <taxon>Metazoa</taxon>
        <taxon>Ecdysozoa</taxon>
        <taxon>Arthropoda</taxon>
        <taxon>Hexapoda</taxon>
        <taxon>Insecta</taxon>
        <taxon>Pterygota</taxon>
        <taxon>Neoptera</taxon>
        <taxon>Endopterygota</taxon>
        <taxon>Diptera</taxon>
        <taxon>Brachycera</taxon>
        <taxon>Muscomorpha</taxon>
        <taxon>Ephydroidea</taxon>
        <taxon>Drosophilidae</taxon>
        <taxon>Drosophila</taxon>
        <taxon>Sophophora</taxon>
    </lineage>
</organism>
<dbReference type="InParanoid" id="B4MRS8"/>
<dbReference type="OMA" id="NIAMANC"/>
<accession>B4MRS8</accession>
<dbReference type="OrthoDB" id="7882855at2759"/>
<dbReference type="PhylomeDB" id="B4MRS8"/>
<proteinExistence type="predicted"/>
<name>B4MRS8_DROWI</name>
<sequence>MADPSFFYTPELISNKNRDVPIPLPDVKRIEYVDEFMSNPDNYSGDIKALTDRLVEKVNECEHSVNLLRNEILQKCAALSQLKKDLLELQCQLRLPDAKERFVDKDEKVVVKFLDEETSYEYDMDTALNNFSVKMSLLYAEIIVTQNDIDVVEHFKNIAMANCTNVIDWFESNQRSEEVNQSTSC</sequence>
<dbReference type="EMBL" id="CH963850">
    <property type="protein sequence ID" value="EDW74817.1"/>
    <property type="molecule type" value="Genomic_DNA"/>
</dbReference>
<dbReference type="STRING" id="7260.B4MRS8"/>
<dbReference type="AlphaFoldDB" id="B4MRS8"/>
<reference evidence="1 2" key="1">
    <citation type="journal article" date="2007" name="Nature">
        <title>Evolution of genes and genomes on the Drosophila phylogeny.</title>
        <authorList>
            <consortium name="Drosophila 12 Genomes Consortium"/>
            <person name="Clark A.G."/>
            <person name="Eisen M.B."/>
            <person name="Smith D.R."/>
            <person name="Bergman C.M."/>
            <person name="Oliver B."/>
            <person name="Markow T.A."/>
            <person name="Kaufman T.C."/>
            <person name="Kellis M."/>
            <person name="Gelbart W."/>
            <person name="Iyer V.N."/>
            <person name="Pollard D.A."/>
            <person name="Sackton T.B."/>
            <person name="Larracuente A.M."/>
            <person name="Singh N.D."/>
            <person name="Abad J.P."/>
            <person name="Abt D.N."/>
            <person name="Adryan B."/>
            <person name="Aguade M."/>
            <person name="Akashi H."/>
            <person name="Anderson W.W."/>
            <person name="Aquadro C.F."/>
            <person name="Ardell D.H."/>
            <person name="Arguello R."/>
            <person name="Artieri C.G."/>
            <person name="Barbash D.A."/>
            <person name="Barker D."/>
            <person name="Barsanti P."/>
            <person name="Batterham P."/>
            <person name="Batzoglou S."/>
            <person name="Begun D."/>
            <person name="Bhutkar A."/>
            <person name="Blanco E."/>
            <person name="Bosak S.A."/>
            <person name="Bradley R.K."/>
            <person name="Brand A.D."/>
            <person name="Brent M.R."/>
            <person name="Brooks A.N."/>
            <person name="Brown R.H."/>
            <person name="Butlin R.K."/>
            <person name="Caggese C."/>
            <person name="Calvi B.R."/>
            <person name="Bernardo de Carvalho A."/>
            <person name="Caspi A."/>
            <person name="Castrezana S."/>
            <person name="Celniker S.E."/>
            <person name="Chang J.L."/>
            <person name="Chapple C."/>
            <person name="Chatterji S."/>
            <person name="Chinwalla A."/>
            <person name="Civetta A."/>
            <person name="Clifton S.W."/>
            <person name="Comeron J.M."/>
            <person name="Costello J.C."/>
            <person name="Coyne J.A."/>
            <person name="Daub J."/>
            <person name="David R.G."/>
            <person name="Delcher A.L."/>
            <person name="Delehaunty K."/>
            <person name="Do C.B."/>
            <person name="Ebling H."/>
            <person name="Edwards K."/>
            <person name="Eickbush T."/>
            <person name="Evans J.D."/>
            <person name="Filipski A."/>
            <person name="Findeiss S."/>
            <person name="Freyhult E."/>
            <person name="Fulton L."/>
            <person name="Fulton R."/>
            <person name="Garcia A.C."/>
            <person name="Gardiner A."/>
            <person name="Garfield D.A."/>
            <person name="Garvin B.E."/>
            <person name="Gibson G."/>
            <person name="Gilbert D."/>
            <person name="Gnerre S."/>
            <person name="Godfrey J."/>
            <person name="Good R."/>
            <person name="Gotea V."/>
            <person name="Gravely B."/>
            <person name="Greenberg A.J."/>
            <person name="Griffiths-Jones S."/>
            <person name="Gross S."/>
            <person name="Guigo R."/>
            <person name="Gustafson E.A."/>
            <person name="Haerty W."/>
            <person name="Hahn M.W."/>
            <person name="Halligan D.L."/>
            <person name="Halpern A.L."/>
            <person name="Halter G.M."/>
            <person name="Han M.V."/>
            <person name="Heger A."/>
            <person name="Hillier L."/>
            <person name="Hinrichs A.S."/>
            <person name="Holmes I."/>
            <person name="Hoskins R.A."/>
            <person name="Hubisz M.J."/>
            <person name="Hultmark D."/>
            <person name="Huntley M.A."/>
            <person name="Jaffe D.B."/>
            <person name="Jagadeeshan S."/>
            <person name="Jeck W.R."/>
            <person name="Johnson J."/>
            <person name="Jones C.D."/>
            <person name="Jordan W.C."/>
            <person name="Karpen G.H."/>
            <person name="Kataoka E."/>
            <person name="Keightley P.D."/>
            <person name="Kheradpour P."/>
            <person name="Kirkness E.F."/>
            <person name="Koerich L.B."/>
            <person name="Kristiansen K."/>
            <person name="Kudrna D."/>
            <person name="Kulathinal R.J."/>
            <person name="Kumar S."/>
            <person name="Kwok R."/>
            <person name="Lander E."/>
            <person name="Langley C.H."/>
            <person name="Lapoint R."/>
            <person name="Lazzaro B.P."/>
            <person name="Lee S.J."/>
            <person name="Levesque L."/>
            <person name="Li R."/>
            <person name="Lin C.F."/>
            <person name="Lin M.F."/>
            <person name="Lindblad-Toh K."/>
            <person name="Llopart A."/>
            <person name="Long M."/>
            <person name="Low L."/>
            <person name="Lozovsky E."/>
            <person name="Lu J."/>
            <person name="Luo M."/>
            <person name="Machado C.A."/>
            <person name="Makalowski W."/>
            <person name="Marzo M."/>
            <person name="Matsuda M."/>
            <person name="Matzkin L."/>
            <person name="McAllister B."/>
            <person name="McBride C.S."/>
            <person name="McKernan B."/>
            <person name="McKernan K."/>
            <person name="Mendez-Lago M."/>
            <person name="Minx P."/>
            <person name="Mollenhauer M.U."/>
            <person name="Montooth K."/>
            <person name="Mount S.M."/>
            <person name="Mu X."/>
            <person name="Myers E."/>
            <person name="Negre B."/>
            <person name="Newfeld S."/>
            <person name="Nielsen R."/>
            <person name="Noor M.A."/>
            <person name="O'Grady P."/>
            <person name="Pachter L."/>
            <person name="Papaceit M."/>
            <person name="Parisi M.J."/>
            <person name="Parisi M."/>
            <person name="Parts L."/>
            <person name="Pedersen J.S."/>
            <person name="Pesole G."/>
            <person name="Phillippy A.M."/>
            <person name="Ponting C.P."/>
            <person name="Pop M."/>
            <person name="Porcelli D."/>
            <person name="Powell J.R."/>
            <person name="Prohaska S."/>
            <person name="Pruitt K."/>
            <person name="Puig M."/>
            <person name="Quesneville H."/>
            <person name="Ram K.R."/>
            <person name="Rand D."/>
            <person name="Rasmussen M.D."/>
            <person name="Reed L.K."/>
            <person name="Reenan R."/>
            <person name="Reily A."/>
            <person name="Remington K.A."/>
            <person name="Rieger T.T."/>
            <person name="Ritchie M.G."/>
            <person name="Robin C."/>
            <person name="Rogers Y.H."/>
            <person name="Rohde C."/>
            <person name="Rozas J."/>
            <person name="Rubenfield M.J."/>
            <person name="Ruiz A."/>
            <person name="Russo S."/>
            <person name="Salzberg S.L."/>
            <person name="Sanchez-Gracia A."/>
            <person name="Saranga D.J."/>
            <person name="Sato H."/>
            <person name="Schaeffer S.W."/>
            <person name="Schatz M.C."/>
            <person name="Schlenke T."/>
            <person name="Schwartz R."/>
            <person name="Segarra C."/>
            <person name="Singh R.S."/>
            <person name="Sirot L."/>
            <person name="Sirota M."/>
            <person name="Sisneros N.B."/>
            <person name="Smith C.D."/>
            <person name="Smith T.F."/>
            <person name="Spieth J."/>
            <person name="Stage D.E."/>
            <person name="Stark A."/>
            <person name="Stephan W."/>
            <person name="Strausberg R.L."/>
            <person name="Strempel S."/>
            <person name="Sturgill D."/>
            <person name="Sutton G."/>
            <person name="Sutton G.G."/>
            <person name="Tao W."/>
            <person name="Teichmann S."/>
            <person name="Tobari Y.N."/>
            <person name="Tomimura Y."/>
            <person name="Tsolas J.M."/>
            <person name="Valente V.L."/>
            <person name="Venter E."/>
            <person name="Venter J.C."/>
            <person name="Vicario S."/>
            <person name="Vieira F.G."/>
            <person name="Vilella A.J."/>
            <person name="Villasante A."/>
            <person name="Walenz B."/>
            <person name="Wang J."/>
            <person name="Wasserman M."/>
            <person name="Watts T."/>
            <person name="Wilson D."/>
            <person name="Wilson R.K."/>
            <person name="Wing R.A."/>
            <person name="Wolfner M.F."/>
            <person name="Wong A."/>
            <person name="Wong G.K."/>
            <person name="Wu C.I."/>
            <person name="Wu G."/>
            <person name="Yamamoto D."/>
            <person name="Yang H.P."/>
            <person name="Yang S.P."/>
            <person name="Yorke J.A."/>
            <person name="Yoshida K."/>
            <person name="Zdobnov E."/>
            <person name="Zhang P."/>
            <person name="Zhang Y."/>
            <person name="Zimin A.V."/>
            <person name="Baldwin J."/>
            <person name="Abdouelleil A."/>
            <person name="Abdulkadir J."/>
            <person name="Abebe A."/>
            <person name="Abera B."/>
            <person name="Abreu J."/>
            <person name="Acer S.C."/>
            <person name="Aftuck L."/>
            <person name="Alexander A."/>
            <person name="An P."/>
            <person name="Anderson E."/>
            <person name="Anderson S."/>
            <person name="Arachi H."/>
            <person name="Azer M."/>
            <person name="Bachantsang P."/>
            <person name="Barry A."/>
            <person name="Bayul T."/>
            <person name="Berlin A."/>
            <person name="Bessette D."/>
            <person name="Bloom T."/>
            <person name="Blye J."/>
            <person name="Boguslavskiy L."/>
            <person name="Bonnet C."/>
            <person name="Boukhgalter B."/>
            <person name="Bourzgui I."/>
            <person name="Brown A."/>
            <person name="Cahill P."/>
            <person name="Channer S."/>
            <person name="Cheshatsang Y."/>
            <person name="Chuda L."/>
            <person name="Citroen M."/>
            <person name="Collymore A."/>
            <person name="Cooke P."/>
            <person name="Costello M."/>
            <person name="D'Aco K."/>
            <person name="Daza R."/>
            <person name="De Haan G."/>
            <person name="DeGray S."/>
            <person name="DeMaso C."/>
            <person name="Dhargay N."/>
            <person name="Dooley K."/>
            <person name="Dooley E."/>
            <person name="Doricent M."/>
            <person name="Dorje P."/>
            <person name="Dorjee K."/>
            <person name="Dupes A."/>
            <person name="Elong R."/>
            <person name="Falk J."/>
            <person name="Farina A."/>
            <person name="Faro S."/>
            <person name="Ferguson D."/>
            <person name="Fisher S."/>
            <person name="Foley C.D."/>
            <person name="Franke A."/>
            <person name="Friedrich D."/>
            <person name="Gadbois L."/>
            <person name="Gearin G."/>
            <person name="Gearin C.R."/>
            <person name="Giannoukos G."/>
            <person name="Goode T."/>
            <person name="Graham J."/>
            <person name="Grandbois E."/>
            <person name="Grewal S."/>
            <person name="Gyaltsen K."/>
            <person name="Hafez N."/>
            <person name="Hagos B."/>
            <person name="Hall J."/>
            <person name="Henson C."/>
            <person name="Hollinger A."/>
            <person name="Honan T."/>
            <person name="Huard M.D."/>
            <person name="Hughes L."/>
            <person name="Hurhula B."/>
            <person name="Husby M.E."/>
            <person name="Kamat A."/>
            <person name="Kanga B."/>
            <person name="Kashin S."/>
            <person name="Khazanovich D."/>
            <person name="Kisner P."/>
            <person name="Lance K."/>
            <person name="Lara M."/>
            <person name="Lee W."/>
            <person name="Lennon N."/>
            <person name="Letendre F."/>
            <person name="LeVine R."/>
            <person name="Lipovsky A."/>
            <person name="Liu X."/>
            <person name="Liu J."/>
            <person name="Liu S."/>
            <person name="Lokyitsang T."/>
            <person name="Lokyitsang Y."/>
            <person name="Lubonja R."/>
            <person name="Lui A."/>
            <person name="MacDonald P."/>
            <person name="Magnisalis V."/>
            <person name="Maru K."/>
            <person name="Matthews C."/>
            <person name="McCusker W."/>
            <person name="McDonough S."/>
            <person name="Mehta T."/>
            <person name="Meldrim J."/>
            <person name="Meneus L."/>
            <person name="Mihai O."/>
            <person name="Mihalev A."/>
            <person name="Mihova T."/>
            <person name="Mittelman R."/>
            <person name="Mlenga V."/>
            <person name="Montmayeur A."/>
            <person name="Mulrain L."/>
            <person name="Navidi A."/>
            <person name="Naylor J."/>
            <person name="Negash T."/>
            <person name="Nguyen T."/>
            <person name="Nguyen N."/>
            <person name="Nicol R."/>
            <person name="Norbu C."/>
            <person name="Norbu N."/>
            <person name="Novod N."/>
            <person name="O'Neill B."/>
            <person name="Osman S."/>
            <person name="Markiewicz E."/>
            <person name="Oyono O.L."/>
            <person name="Patti C."/>
            <person name="Phunkhang P."/>
            <person name="Pierre F."/>
            <person name="Priest M."/>
            <person name="Raghuraman S."/>
            <person name="Rege F."/>
            <person name="Reyes R."/>
            <person name="Rise C."/>
            <person name="Rogov P."/>
            <person name="Ross K."/>
            <person name="Ryan E."/>
            <person name="Settipalli S."/>
            <person name="Shea T."/>
            <person name="Sherpa N."/>
            <person name="Shi L."/>
            <person name="Shih D."/>
            <person name="Sparrow T."/>
            <person name="Spaulding J."/>
            <person name="Stalker J."/>
            <person name="Stange-Thomann N."/>
            <person name="Stavropoulos S."/>
            <person name="Stone C."/>
            <person name="Strader C."/>
            <person name="Tesfaye S."/>
            <person name="Thomson T."/>
            <person name="Thoulutsang Y."/>
            <person name="Thoulutsang D."/>
            <person name="Topham K."/>
            <person name="Topping I."/>
            <person name="Tsamla T."/>
            <person name="Vassiliev H."/>
            <person name="Vo A."/>
            <person name="Wangchuk T."/>
            <person name="Wangdi T."/>
            <person name="Weiand M."/>
            <person name="Wilkinson J."/>
            <person name="Wilson A."/>
            <person name="Yadav S."/>
            <person name="Young G."/>
            <person name="Yu Q."/>
            <person name="Zembek L."/>
            <person name="Zhong D."/>
            <person name="Zimmer A."/>
            <person name="Zwirko Z."/>
            <person name="Jaffe D.B."/>
            <person name="Alvarez P."/>
            <person name="Brockman W."/>
            <person name="Butler J."/>
            <person name="Chin C."/>
            <person name="Gnerre S."/>
            <person name="Grabherr M."/>
            <person name="Kleber M."/>
            <person name="Mauceli E."/>
            <person name="MacCallum I."/>
        </authorList>
    </citation>
    <scope>NUCLEOTIDE SEQUENCE [LARGE SCALE GENOMIC DNA]</scope>
    <source>
        <strain evidence="2">Tucson 14030-0811.24</strain>
    </source>
</reference>
<keyword evidence="2" id="KW-1185">Reference proteome</keyword>
<gene>
    <name evidence="1" type="primary">Dwil\GK15882</name>
    <name evidence="1" type="ORF">Dwil_GK15882</name>
</gene>
<protein>
    <submittedName>
        <fullName evidence="1">Uncharacterized protein</fullName>
    </submittedName>
</protein>
<dbReference type="Proteomes" id="UP000007798">
    <property type="component" value="Unassembled WGS sequence"/>
</dbReference>
<evidence type="ECO:0000313" key="2">
    <source>
        <dbReference type="Proteomes" id="UP000007798"/>
    </source>
</evidence>